<keyword evidence="2" id="KW-1133">Transmembrane helix</keyword>
<feature type="region of interest" description="Disordered" evidence="1">
    <location>
        <begin position="96"/>
        <end position="160"/>
    </location>
</feature>
<name>A0A553P2G1_TIGCA</name>
<gene>
    <name evidence="3" type="ORF">TCAL_12729</name>
</gene>
<feature type="compositionally biased region" description="Basic and acidic residues" evidence="1">
    <location>
        <begin position="1"/>
        <end position="12"/>
    </location>
</feature>
<keyword evidence="4" id="KW-1185">Reference proteome</keyword>
<evidence type="ECO:0000256" key="1">
    <source>
        <dbReference type="SAM" id="MobiDB-lite"/>
    </source>
</evidence>
<feature type="compositionally biased region" description="Basic and acidic residues" evidence="1">
    <location>
        <begin position="139"/>
        <end position="155"/>
    </location>
</feature>
<organism evidence="3 4">
    <name type="scientific">Tigriopus californicus</name>
    <name type="common">Marine copepod</name>
    <dbReference type="NCBI Taxonomy" id="6832"/>
    <lineage>
        <taxon>Eukaryota</taxon>
        <taxon>Metazoa</taxon>
        <taxon>Ecdysozoa</taxon>
        <taxon>Arthropoda</taxon>
        <taxon>Crustacea</taxon>
        <taxon>Multicrustacea</taxon>
        <taxon>Hexanauplia</taxon>
        <taxon>Copepoda</taxon>
        <taxon>Harpacticoida</taxon>
        <taxon>Harpacticidae</taxon>
        <taxon>Tigriopus</taxon>
    </lineage>
</organism>
<dbReference type="EMBL" id="VCGU01000008">
    <property type="protein sequence ID" value="TRY71869.1"/>
    <property type="molecule type" value="Genomic_DNA"/>
</dbReference>
<reference evidence="3 4" key="1">
    <citation type="journal article" date="2018" name="Nat. Ecol. Evol.">
        <title>Genomic signatures of mitonuclear coevolution across populations of Tigriopus californicus.</title>
        <authorList>
            <person name="Barreto F.S."/>
            <person name="Watson E.T."/>
            <person name="Lima T.G."/>
            <person name="Willett C.S."/>
            <person name="Edmands S."/>
            <person name="Li W."/>
            <person name="Burton R.S."/>
        </authorList>
    </citation>
    <scope>NUCLEOTIDE SEQUENCE [LARGE SCALE GENOMIC DNA]</scope>
    <source>
        <strain evidence="3 4">San Diego</strain>
    </source>
</reference>
<keyword evidence="2" id="KW-0472">Membrane</keyword>
<evidence type="ECO:0000313" key="3">
    <source>
        <dbReference type="EMBL" id="TRY71869.1"/>
    </source>
</evidence>
<sequence>MSQRGLHSETSKGARPPGDYDADDFQIGPYPSYKMGPMEILLVFLLFLLWFYALRRIYKVWTNILNFSDISSDSFGQRHGWDAFIQWALEHIRGKKQSANQRRSSTLSPGSSRVGQSQGQPKAQDPEAQEATDQVQLESHCEASQRIDGTKDRGDNLPCKSNKIRHHSIVIVDNERGNQDQSELDVPEQLILTEQAQDWSPQSLYQSQV</sequence>
<evidence type="ECO:0000313" key="4">
    <source>
        <dbReference type="Proteomes" id="UP000318571"/>
    </source>
</evidence>
<dbReference type="Proteomes" id="UP000318571">
    <property type="component" value="Chromosome 7"/>
</dbReference>
<evidence type="ECO:0000256" key="2">
    <source>
        <dbReference type="SAM" id="Phobius"/>
    </source>
</evidence>
<proteinExistence type="predicted"/>
<feature type="compositionally biased region" description="Polar residues" evidence="1">
    <location>
        <begin position="97"/>
        <end position="121"/>
    </location>
</feature>
<feature type="region of interest" description="Disordered" evidence="1">
    <location>
        <begin position="1"/>
        <end position="21"/>
    </location>
</feature>
<comment type="caution">
    <text evidence="3">The sequence shown here is derived from an EMBL/GenBank/DDBJ whole genome shotgun (WGS) entry which is preliminary data.</text>
</comment>
<feature type="transmembrane region" description="Helical" evidence="2">
    <location>
        <begin position="35"/>
        <end position="54"/>
    </location>
</feature>
<keyword evidence="2" id="KW-0812">Transmembrane</keyword>
<protein>
    <submittedName>
        <fullName evidence="3">Uncharacterized protein</fullName>
    </submittedName>
</protein>
<dbReference type="AlphaFoldDB" id="A0A553P2G1"/>
<accession>A0A553P2G1</accession>